<accession>A0A6H5HWT1</accession>
<gene>
    <name evidence="1" type="ORF">TBRA_LOCUS1203</name>
</gene>
<dbReference type="EMBL" id="CADCXV010000258">
    <property type="protein sequence ID" value="CAB0029124.1"/>
    <property type="molecule type" value="Genomic_DNA"/>
</dbReference>
<keyword evidence="2" id="KW-1185">Reference proteome</keyword>
<dbReference type="AlphaFoldDB" id="A0A6H5HWT1"/>
<organism evidence="1 2">
    <name type="scientific">Trichogramma brassicae</name>
    <dbReference type="NCBI Taxonomy" id="86971"/>
    <lineage>
        <taxon>Eukaryota</taxon>
        <taxon>Metazoa</taxon>
        <taxon>Ecdysozoa</taxon>
        <taxon>Arthropoda</taxon>
        <taxon>Hexapoda</taxon>
        <taxon>Insecta</taxon>
        <taxon>Pterygota</taxon>
        <taxon>Neoptera</taxon>
        <taxon>Endopterygota</taxon>
        <taxon>Hymenoptera</taxon>
        <taxon>Apocrita</taxon>
        <taxon>Proctotrupomorpha</taxon>
        <taxon>Chalcidoidea</taxon>
        <taxon>Trichogrammatidae</taxon>
        <taxon>Trichogramma</taxon>
    </lineage>
</organism>
<reference evidence="1 2" key="1">
    <citation type="submission" date="2020-02" db="EMBL/GenBank/DDBJ databases">
        <authorList>
            <person name="Ferguson B K."/>
        </authorList>
    </citation>
    <scope>NUCLEOTIDE SEQUENCE [LARGE SCALE GENOMIC DNA]</scope>
</reference>
<proteinExistence type="predicted"/>
<sequence length="81" mass="9542">MPSERKRVSEERRGGRRTYTPRFRSHRCTTTTTQLFRAQYIIIYIEREKGRQGDLFAINLQMDHRYCSVSSSSRSSVGKIP</sequence>
<evidence type="ECO:0000313" key="2">
    <source>
        <dbReference type="Proteomes" id="UP000479190"/>
    </source>
</evidence>
<name>A0A6H5HWT1_9HYME</name>
<dbReference type="Proteomes" id="UP000479190">
    <property type="component" value="Unassembled WGS sequence"/>
</dbReference>
<protein>
    <submittedName>
        <fullName evidence="1">Uncharacterized protein</fullName>
    </submittedName>
</protein>
<evidence type="ECO:0000313" key="1">
    <source>
        <dbReference type="EMBL" id="CAB0029124.1"/>
    </source>
</evidence>